<feature type="region of interest" description="Disordered" evidence="1">
    <location>
        <begin position="164"/>
        <end position="190"/>
    </location>
</feature>
<keyword evidence="2" id="KW-1133">Transmembrane helix</keyword>
<evidence type="ECO:0000256" key="1">
    <source>
        <dbReference type="SAM" id="MobiDB-lite"/>
    </source>
</evidence>
<dbReference type="AlphaFoldDB" id="A0A918Y365"/>
<dbReference type="Proteomes" id="UP000608955">
    <property type="component" value="Unassembled WGS sequence"/>
</dbReference>
<protein>
    <recommendedName>
        <fullName evidence="5">Secreted protein</fullName>
    </recommendedName>
</protein>
<evidence type="ECO:0000313" key="3">
    <source>
        <dbReference type="EMBL" id="GHD88431.1"/>
    </source>
</evidence>
<keyword evidence="2" id="KW-0472">Membrane</keyword>
<sequence length="190" mass="20917">MSVFWQQLPALIGVVIGALGSYLAVVRSDRARFLRERTARWEERRLAVYADYARTLKQSVTLAYRVAAHFGNDPHPHPLAPAEAGPLQAQAAIARDPSGEALIMLGSPEVVDRARAWVVVVLEMEAFLREERQDPQAWQVLLARQRTARAGYYAAVREDLALPPGHSARWSLPDPSATPPAPRGPDAPAL</sequence>
<comment type="caution">
    <text evidence="3">The sequence shown here is derived from an EMBL/GenBank/DDBJ whole genome shotgun (WGS) entry which is preliminary data.</text>
</comment>
<reference evidence="3" key="1">
    <citation type="journal article" date="2014" name="Int. J. Syst. Evol. Microbiol.">
        <title>Complete genome sequence of Corynebacterium casei LMG S-19264T (=DSM 44701T), isolated from a smear-ripened cheese.</title>
        <authorList>
            <consortium name="US DOE Joint Genome Institute (JGI-PGF)"/>
            <person name="Walter F."/>
            <person name="Albersmeier A."/>
            <person name="Kalinowski J."/>
            <person name="Ruckert C."/>
        </authorList>
    </citation>
    <scope>NUCLEOTIDE SEQUENCE</scope>
    <source>
        <strain evidence="3">JCM 4654</strain>
    </source>
</reference>
<accession>A0A918Y365</accession>
<dbReference type="RefSeq" id="WP_190177780.1">
    <property type="nucleotide sequence ID" value="NZ_BMVF01000005.1"/>
</dbReference>
<evidence type="ECO:0000256" key="2">
    <source>
        <dbReference type="SAM" id="Phobius"/>
    </source>
</evidence>
<proteinExistence type="predicted"/>
<evidence type="ECO:0000313" key="4">
    <source>
        <dbReference type="Proteomes" id="UP000608955"/>
    </source>
</evidence>
<keyword evidence="2" id="KW-0812">Transmembrane</keyword>
<dbReference type="EMBL" id="BMVF01000005">
    <property type="protein sequence ID" value="GHD88431.1"/>
    <property type="molecule type" value="Genomic_DNA"/>
</dbReference>
<keyword evidence="4" id="KW-1185">Reference proteome</keyword>
<gene>
    <name evidence="3" type="ORF">GCM10010508_24550</name>
</gene>
<feature type="compositionally biased region" description="Pro residues" evidence="1">
    <location>
        <begin position="176"/>
        <end position="190"/>
    </location>
</feature>
<name>A0A918Y365_9ACTN</name>
<organism evidence="3 4">
    <name type="scientific">Streptomyces naganishii JCM 4654</name>
    <dbReference type="NCBI Taxonomy" id="1306179"/>
    <lineage>
        <taxon>Bacteria</taxon>
        <taxon>Bacillati</taxon>
        <taxon>Actinomycetota</taxon>
        <taxon>Actinomycetes</taxon>
        <taxon>Kitasatosporales</taxon>
        <taxon>Streptomycetaceae</taxon>
        <taxon>Streptomyces</taxon>
    </lineage>
</organism>
<evidence type="ECO:0008006" key="5">
    <source>
        <dbReference type="Google" id="ProtNLM"/>
    </source>
</evidence>
<feature type="transmembrane region" description="Helical" evidence="2">
    <location>
        <begin position="6"/>
        <end position="25"/>
    </location>
</feature>
<reference evidence="3" key="2">
    <citation type="submission" date="2020-09" db="EMBL/GenBank/DDBJ databases">
        <authorList>
            <person name="Sun Q."/>
            <person name="Ohkuma M."/>
        </authorList>
    </citation>
    <scope>NUCLEOTIDE SEQUENCE</scope>
    <source>
        <strain evidence="3">JCM 4654</strain>
    </source>
</reference>